<dbReference type="AlphaFoldDB" id="A0A0K2UEI2"/>
<dbReference type="SMART" id="SM00692">
    <property type="entry name" value="DM3"/>
    <property type="match status" value="1"/>
</dbReference>
<dbReference type="Pfam" id="PF05485">
    <property type="entry name" value="THAP"/>
    <property type="match status" value="1"/>
</dbReference>
<dbReference type="SUPFAM" id="SSF57716">
    <property type="entry name" value="Glucocorticoid receptor-like (DNA-binding domain)"/>
    <property type="match status" value="1"/>
</dbReference>
<evidence type="ECO:0000256" key="2">
    <source>
        <dbReference type="ARBA" id="ARBA00022771"/>
    </source>
</evidence>
<dbReference type="SMART" id="SM00980">
    <property type="entry name" value="THAP"/>
    <property type="match status" value="1"/>
</dbReference>
<reference evidence="7" key="1">
    <citation type="submission" date="2014-05" db="EMBL/GenBank/DDBJ databases">
        <authorList>
            <person name="Chronopoulou M."/>
        </authorList>
    </citation>
    <scope>NUCLEOTIDE SEQUENCE</scope>
    <source>
        <tissue evidence="7">Whole organism</tissue>
    </source>
</reference>
<evidence type="ECO:0000313" key="7">
    <source>
        <dbReference type="EMBL" id="CDW36669.1"/>
    </source>
</evidence>
<dbReference type="InterPro" id="IPR038441">
    <property type="entry name" value="THAP_Znf_sf"/>
</dbReference>
<dbReference type="InterPro" id="IPR006612">
    <property type="entry name" value="THAP_Znf"/>
</dbReference>
<dbReference type="PROSITE" id="PS50950">
    <property type="entry name" value="ZF_THAP"/>
    <property type="match status" value="1"/>
</dbReference>
<keyword evidence="1" id="KW-0479">Metal-binding</keyword>
<evidence type="ECO:0000259" key="6">
    <source>
        <dbReference type="PROSITE" id="PS50950"/>
    </source>
</evidence>
<evidence type="ECO:0000256" key="3">
    <source>
        <dbReference type="ARBA" id="ARBA00022833"/>
    </source>
</evidence>
<organism evidence="7">
    <name type="scientific">Lepeophtheirus salmonis</name>
    <name type="common">Salmon louse</name>
    <name type="synonym">Caligus salmonis</name>
    <dbReference type="NCBI Taxonomy" id="72036"/>
    <lineage>
        <taxon>Eukaryota</taxon>
        <taxon>Metazoa</taxon>
        <taxon>Ecdysozoa</taxon>
        <taxon>Arthropoda</taxon>
        <taxon>Crustacea</taxon>
        <taxon>Multicrustacea</taxon>
        <taxon>Hexanauplia</taxon>
        <taxon>Copepoda</taxon>
        <taxon>Siphonostomatoida</taxon>
        <taxon>Caligidae</taxon>
        <taxon>Lepeophtheirus</taxon>
    </lineage>
</organism>
<dbReference type="InterPro" id="IPR026521">
    <property type="entry name" value="THAP2"/>
</dbReference>
<keyword evidence="3" id="KW-0862">Zinc</keyword>
<name>A0A0K2UEI2_LEPSM</name>
<keyword evidence="2 5" id="KW-0863">Zinc-finger</keyword>
<evidence type="ECO:0000256" key="4">
    <source>
        <dbReference type="ARBA" id="ARBA00023125"/>
    </source>
</evidence>
<dbReference type="InterPro" id="IPR021896">
    <property type="entry name" value="THAP9-like_HTH"/>
</dbReference>
<dbReference type="Gene3D" id="6.20.210.20">
    <property type="entry name" value="THAP domain"/>
    <property type="match status" value="1"/>
</dbReference>
<dbReference type="PANTHER" id="PTHR47696">
    <property type="entry name" value="THAP DOMAIN-CONTAINING PROTEIN 2"/>
    <property type="match status" value="1"/>
</dbReference>
<feature type="domain" description="THAP-type" evidence="6">
    <location>
        <begin position="1"/>
        <end position="83"/>
    </location>
</feature>
<gene>
    <name evidence="7" type="primary">THAP9</name>
</gene>
<dbReference type="Pfam" id="PF12017">
    <property type="entry name" value="Tnp_P_element"/>
    <property type="match status" value="1"/>
</dbReference>
<dbReference type="GO" id="GO:0008270">
    <property type="term" value="F:zinc ion binding"/>
    <property type="evidence" value="ECO:0007669"/>
    <property type="project" value="UniProtKB-KW"/>
</dbReference>
<dbReference type="OrthoDB" id="6380655at2759"/>
<evidence type="ECO:0000256" key="1">
    <source>
        <dbReference type="ARBA" id="ARBA00022723"/>
    </source>
</evidence>
<sequence length="298" mass="33339">MVNSCSAVGCKNRGVLTTFQQGITFHRFPKNSELKSEWISALRRKNFTPSASAVLCSVHFEETDFKSHTTRRVLKDGAIPSIIPGFSKSLKPRRSPPNVIPELEIMPPTPTTSLNPSCVHLDHTYAFPTTLSAAKTKCDLLQTLLDQKLASDRSQVRRLKRTKERLLTTQNHLSDALDVIKQGKTIPDENFTALNERFSDVELEIVKSMINKNKGKGNKFSPSAMDFAAKLYNLGPKAYEFVAQLLTLPSTKSIRRYNGGIEAFEELKRFCATDDWPIMTLGVISTNEAVVFDDKLDS</sequence>
<evidence type="ECO:0000256" key="5">
    <source>
        <dbReference type="PROSITE-ProRule" id="PRU00309"/>
    </source>
</evidence>
<protein>
    <submittedName>
        <fullName evidence="7">THAP domain containing 9 [Myotis lucifugus]</fullName>
    </submittedName>
</protein>
<accession>A0A0K2UEI2</accession>
<dbReference type="EMBL" id="HACA01019308">
    <property type="protein sequence ID" value="CDW36669.1"/>
    <property type="molecule type" value="Transcribed_RNA"/>
</dbReference>
<proteinExistence type="predicted"/>
<keyword evidence="4 5" id="KW-0238">DNA-binding</keyword>
<dbReference type="PANTHER" id="PTHR47696:SF1">
    <property type="entry name" value="THAP DOMAIN-CONTAINING PROTEIN 2"/>
    <property type="match status" value="1"/>
</dbReference>
<dbReference type="GO" id="GO:0003677">
    <property type="term" value="F:DNA binding"/>
    <property type="evidence" value="ECO:0007669"/>
    <property type="project" value="UniProtKB-UniRule"/>
</dbReference>